<sequence>MAWLYCVDQGRHPPERNAVPAARGKLSTAGWVRVRGREPHGCGDRAYMDVLAAAPVACSTPPFLGKPAFDAALAVASAGAGRSPAGPHANNGAWRCSRRSSAALVSRPPPRPVSAPLLPMTRWQGRMIGNGLRPLAAPTARVALGCPRCCARSR</sequence>
<organism evidence="1 2">
    <name type="scientific">Rhizopus oryzae</name>
    <name type="common">Mucormycosis agent</name>
    <name type="synonym">Rhizopus arrhizus var. delemar</name>
    <dbReference type="NCBI Taxonomy" id="64495"/>
    <lineage>
        <taxon>Eukaryota</taxon>
        <taxon>Fungi</taxon>
        <taxon>Fungi incertae sedis</taxon>
        <taxon>Mucoromycota</taxon>
        <taxon>Mucoromycotina</taxon>
        <taxon>Mucoromycetes</taxon>
        <taxon>Mucorales</taxon>
        <taxon>Mucorineae</taxon>
        <taxon>Rhizopodaceae</taxon>
        <taxon>Rhizopus</taxon>
    </lineage>
</organism>
<keyword evidence="2" id="KW-1185">Reference proteome</keyword>
<reference evidence="1" key="1">
    <citation type="journal article" date="2020" name="Microb. Genom.">
        <title>Genetic diversity of clinical and environmental Mucorales isolates obtained from an investigation of mucormycosis cases among solid organ transplant recipients.</title>
        <authorList>
            <person name="Nguyen M.H."/>
            <person name="Kaul D."/>
            <person name="Muto C."/>
            <person name="Cheng S.J."/>
            <person name="Richter R.A."/>
            <person name="Bruno V.M."/>
            <person name="Liu G."/>
            <person name="Beyhan S."/>
            <person name="Sundermann A.J."/>
            <person name="Mounaud S."/>
            <person name="Pasculle A.W."/>
            <person name="Nierman W.C."/>
            <person name="Driscoll E."/>
            <person name="Cumbie R."/>
            <person name="Clancy C.J."/>
            <person name="Dupont C.L."/>
        </authorList>
    </citation>
    <scope>NUCLEOTIDE SEQUENCE</scope>
    <source>
        <strain evidence="1">GL11</strain>
    </source>
</reference>
<evidence type="ECO:0000313" key="1">
    <source>
        <dbReference type="EMBL" id="KAG1289807.1"/>
    </source>
</evidence>
<comment type="caution">
    <text evidence="1">The sequence shown here is derived from an EMBL/GenBank/DDBJ whole genome shotgun (WGS) entry which is preliminary data.</text>
</comment>
<protein>
    <submittedName>
        <fullName evidence="1">Uncharacterized protein</fullName>
    </submittedName>
</protein>
<proteinExistence type="predicted"/>
<dbReference type="Proteomes" id="UP000716291">
    <property type="component" value="Unassembled WGS sequence"/>
</dbReference>
<name>A0A9P6WUH6_RHIOR</name>
<accession>A0A9P6WUH6</accession>
<dbReference type="EMBL" id="JAANQT010006988">
    <property type="protein sequence ID" value="KAG1289807.1"/>
    <property type="molecule type" value="Genomic_DNA"/>
</dbReference>
<gene>
    <name evidence="1" type="ORF">G6F64_014010</name>
</gene>
<dbReference type="AlphaFoldDB" id="A0A9P6WUH6"/>
<evidence type="ECO:0000313" key="2">
    <source>
        <dbReference type="Proteomes" id="UP000716291"/>
    </source>
</evidence>